<evidence type="ECO:0000259" key="5">
    <source>
        <dbReference type="Pfam" id="PF08623"/>
    </source>
</evidence>
<feature type="region of interest" description="Disordered" evidence="4">
    <location>
        <begin position="513"/>
        <end position="532"/>
    </location>
</feature>
<evidence type="ECO:0000313" key="6">
    <source>
        <dbReference type="EMBL" id="KAF2104025.1"/>
    </source>
</evidence>
<proteinExistence type="inferred from homology"/>
<feature type="region of interest" description="Disordered" evidence="4">
    <location>
        <begin position="475"/>
        <end position="502"/>
    </location>
</feature>
<protein>
    <submittedName>
        <fullName evidence="6">Cullin binding protein CanA</fullName>
    </submittedName>
</protein>
<keyword evidence="7" id="KW-1185">Reference proteome</keyword>
<dbReference type="Pfam" id="PF25782">
    <property type="entry name" value="TPR_CAND1"/>
    <property type="match status" value="1"/>
</dbReference>
<dbReference type="OrthoDB" id="6260732at2759"/>
<dbReference type="EMBL" id="ML978121">
    <property type="protein sequence ID" value="KAF2104025.1"/>
    <property type="molecule type" value="Genomic_DNA"/>
</dbReference>
<dbReference type="GO" id="GO:0010265">
    <property type="term" value="P:SCF complex assembly"/>
    <property type="evidence" value="ECO:0007669"/>
    <property type="project" value="InterPro"/>
</dbReference>
<sequence length="1341" mass="145884">MASSSTIPPNPSAHNLAQLVPKLYDNDSDFRYMALNDIFSMLSISSEMILASDYSTSAKLIDGFLNTMNDTHGDVQNMAIRCLGPFVNRIPESILCPMIDKVSQLQTGNIVDNSIPALALRTMVVSLPRPQQGIAPTSGAREAYSAISRALMPRLVGYTVIPTGRKDLPPPPKGMLDLDLENGTDSNAIDVLTEVARCYGPLLQEVEISALQKTIFEILDSDRAGSVLKKKSVIAMSALSTYFSDGLLSKFVSKIIEILKQPHLPHNKRKLYVTMLGSMARSIPRKFGPYLKTLAPFVLTALSESELEDEMAQSTDLEDRDPEADEVREAALAALESFIACCVEDMRMYTAESIDAALRFLKYDPNLAGGEDDEMDADEDEDDELEGEDFEEETGFDDEDDASWKIRRSAAKVFSALIATRCHGINNLLEDGTLYEKIAPALIARFKEREESVRLEVLAALSLLIRNTVVYDSSEEIQPSSPTIMGPPSRKRRRGGSDASMFDNPSGAYLSNGFALPERSSTPATGPRASLSKLSPDIVRGIANLLKSSPMPTKQASIVLLKDLVKSRRGGLEDSLGSVIDPIVEAAKTQPGSFSGGSSSTSANTYRIQALQFLSAAVELHPSASLAPYLTKALPAVIAAAKDRYSKVSVEAISTIEQLVKSICPPRNANPSSTDRESIQQLYDALVNRVSANDADLEVRQQAINALGLLLGLTSGTDTLLSKTTRKEGLNIILERLKNELTRLASVRAIEAVAALAKNKDEFQSSWVQEAAVELGHQLRKASRTLRGASLSALRTLCTNPATGSHLDSTTIKELVGLILPVFRDAQVDLHMLGPALIILMVFVRVDAKSVVNQEFISNFCGLLRKEITGHALDALLALVTAIGQAGVGAPLMKSLLQDLGVGGNPDLTGKAIGSLLVAGPSTVGVKLDDFIKELNTAKDDKRRCLALSVLGEAGLRMATSSPLKPELFMQHFSSESETVPLTAAVALGRAGAGNVQHFLPVILSAAKANPKQSYLPLHSIREILQHTEAESDIIPYAKDMWDTLIVASEEEDNKAIGAECVGRLAVVDPKSYLPQLQTFLHDPKDSYRGMVISALRYTLADSDSSYDEYLKPIIIPMLTTMLNDSNLDNLRLALTTLNAASHNKPDLVLPHLTQLLPLAVKETVVRPELVREVKMGPFTHRVDDGLEIRKAAYQTLYSFLDNLPSNAATSIIPTIFDRTVAGLADEHDIRMLCLLMLSKLITLAPEETQARLETICAQFKTIIDIKPKENAVKQEIEKLNEAQRGVVKAGVMMSKRWIGDAGGMGQDAQIRAWESFWAGVRKGHAALLKAAEEEVKEKER</sequence>
<feature type="compositionally biased region" description="Acidic residues" evidence="4">
    <location>
        <begin position="370"/>
        <end position="398"/>
    </location>
</feature>
<dbReference type="InterPro" id="IPR013932">
    <property type="entry name" value="TATA-bd_TIP120"/>
</dbReference>
<organism evidence="6 7">
    <name type="scientific">Rhizodiscina lignyota</name>
    <dbReference type="NCBI Taxonomy" id="1504668"/>
    <lineage>
        <taxon>Eukaryota</taxon>
        <taxon>Fungi</taxon>
        <taxon>Dikarya</taxon>
        <taxon>Ascomycota</taxon>
        <taxon>Pezizomycotina</taxon>
        <taxon>Dothideomycetes</taxon>
        <taxon>Pleosporomycetidae</taxon>
        <taxon>Aulographales</taxon>
        <taxon>Rhizodiscinaceae</taxon>
        <taxon>Rhizodiscina</taxon>
    </lineage>
</organism>
<reference evidence="6" key="1">
    <citation type="journal article" date="2020" name="Stud. Mycol.">
        <title>101 Dothideomycetes genomes: a test case for predicting lifestyles and emergence of pathogens.</title>
        <authorList>
            <person name="Haridas S."/>
            <person name="Albert R."/>
            <person name="Binder M."/>
            <person name="Bloem J."/>
            <person name="Labutti K."/>
            <person name="Salamov A."/>
            <person name="Andreopoulos B."/>
            <person name="Baker S."/>
            <person name="Barry K."/>
            <person name="Bills G."/>
            <person name="Bluhm B."/>
            <person name="Cannon C."/>
            <person name="Castanera R."/>
            <person name="Culley D."/>
            <person name="Daum C."/>
            <person name="Ezra D."/>
            <person name="Gonzalez J."/>
            <person name="Henrissat B."/>
            <person name="Kuo A."/>
            <person name="Liang C."/>
            <person name="Lipzen A."/>
            <person name="Lutzoni F."/>
            <person name="Magnuson J."/>
            <person name="Mondo S."/>
            <person name="Nolan M."/>
            <person name="Ohm R."/>
            <person name="Pangilinan J."/>
            <person name="Park H.-J."/>
            <person name="Ramirez L."/>
            <person name="Alfaro M."/>
            <person name="Sun H."/>
            <person name="Tritt A."/>
            <person name="Yoshinaga Y."/>
            <person name="Zwiers L.-H."/>
            <person name="Turgeon B."/>
            <person name="Goodwin S."/>
            <person name="Spatafora J."/>
            <person name="Crous P."/>
            <person name="Grigoriev I."/>
        </authorList>
    </citation>
    <scope>NUCLEOTIDE SEQUENCE</scope>
    <source>
        <strain evidence="6">CBS 133067</strain>
    </source>
</reference>
<evidence type="ECO:0000256" key="1">
    <source>
        <dbReference type="ARBA" id="ARBA00007657"/>
    </source>
</evidence>
<evidence type="ECO:0000313" key="7">
    <source>
        <dbReference type="Proteomes" id="UP000799772"/>
    </source>
</evidence>
<keyword evidence="3" id="KW-0833">Ubl conjugation pathway</keyword>
<dbReference type="Gene3D" id="1.25.10.10">
    <property type="entry name" value="Leucine-rich Repeat Variant"/>
    <property type="match status" value="1"/>
</dbReference>
<comment type="caution">
    <text evidence="6">The sequence shown here is derived from an EMBL/GenBank/DDBJ whole genome shotgun (WGS) entry which is preliminary data.</text>
</comment>
<dbReference type="InterPro" id="IPR039852">
    <property type="entry name" value="CAND1/CAND2"/>
</dbReference>
<feature type="domain" description="TATA-binding protein interacting (TIP20)" evidence="5">
    <location>
        <begin position="1148"/>
        <end position="1320"/>
    </location>
</feature>
<dbReference type="InterPro" id="IPR011989">
    <property type="entry name" value="ARM-like"/>
</dbReference>
<keyword evidence="2" id="KW-0677">Repeat</keyword>
<evidence type="ECO:0000256" key="4">
    <source>
        <dbReference type="SAM" id="MobiDB-lite"/>
    </source>
</evidence>
<name>A0A9P4IRG4_9PEZI</name>
<evidence type="ECO:0000256" key="3">
    <source>
        <dbReference type="ARBA" id="ARBA00022786"/>
    </source>
</evidence>
<dbReference type="PANTHER" id="PTHR12696">
    <property type="entry name" value="TIP120"/>
    <property type="match status" value="1"/>
</dbReference>
<dbReference type="InterPro" id="IPR016024">
    <property type="entry name" value="ARM-type_fold"/>
</dbReference>
<gene>
    <name evidence="6" type="ORF">NA57DRAFT_31292</name>
</gene>
<accession>A0A9P4IRG4</accession>
<dbReference type="SUPFAM" id="SSF48371">
    <property type="entry name" value="ARM repeat"/>
    <property type="match status" value="1"/>
</dbReference>
<dbReference type="Proteomes" id="UP000799772">
    <property type="component" value="Unassembled WGS sequence"/>
</dbReference>
<feature type="region of interest" description="Disordered" evidence="4">
    <location>
        <begin position="369"/>
        <end position="398"/>
    </location>
</feature>
<comment type="similarity">
    <text evidence="1">Belongs to the CAND family.</text>
</comment>
<dbReference type="Pfam" id="PF08623">
    <property type="entry name" value="TIP120"/>
    <property type="match status" value="1"/>
</dbReference>
<evidence type="ECO:0000256" key="2">
    <source>
        <dbReference type="ARBA" id="ARBA00022737"/>
    </source>
</evidence>